<name>A0A067RUX4_ZOONE</name>
<dbReference type="Proteomes" id="UP000027135">
    <property type="component" value="Unassembled WGS sequence"/>
</dbReference>
<keyword evidence="2" id="KW-1185">Reference proteome</keyword>
<gene>
    <name evidence="1" type="ORF">L798_11551</name>
</gene>
<accession>A0A067RUX4</accession>
<dbReference type="InParanoid" id="A0A067RUX4"/>
<evidence type="ECO:0000313" key="1">
    <source>
        <dbReference type="EMBL" id="KDR23634.1"/>
    </source>
</evidence>
<sequence>MTYCLEELKRRETIESQLYLAAKKKIKTARDALPVVPQHALTQSEVHQRLKHEASKNRPPPLTAEWKECILNAVPIQLRNKFPTITAALLAEVEELYERDLKHLWIKRTLKHLPAEELSVVTMHPYR</sequence>
<protein>
    <submittedName>
        <fullName evidence="1">Uncharacterized protein</fullName>
    </submittedName>
</protein>
<proteinExistence type="predicted"/>
<dbReference type="AlphaFoldDB" id="A0A067RUX4"/>
<dbReference type="EMBL" id="KK852455">
    <property type="protein sequence ID" value="KDR23634.1"/>
    <property type="molecule type" value="Genomic_DNA"/>
</dbReference>
<evidence type="ECO:0000313" key="2">
    <source>
        <dbReference type="Proteomes" id="UP000027135"/>
    </source>
</evidence>
<reference evidence="1 2" key="1">
    <citation type="journal article" date="2014" name="Nat. Commun.">
        <title>Molecular traces of alternative social organization in a termite genome.</title>
        <authorList>
            <person name="Terrapon N."/>
            <person name="Li C."/>
            <person name="Robertson H.M."/>
            <person name="Ji L."/>
            <person name="Meng X."/>
            <person name="Booth W."/>
            <person name="Chen Z."/>
            <person name="Childers C.P."/>
            <person name="Glastad K.M."/>
            <person name="Gokhale K."/>
            <person name="Gowin J."/>
            <person name="Gronenberg W."/>
            <person name="Hermansen R.A."/>
            <person name="Hu H."/>
            <person name="Hunt B.G."/>
            <person name="Huylmans A.K."/>
            <person name="Khalil S.M."/>
            <person name="Mitchell R.D."/>
            <person name="Munoz-Torres M.C."/>
            <person name="Mustard J.A."/>
            <person name="Pan H."/>
            <person name="Reese J.T."/>
            <person name="Scharf M.E."/>
            <person name="Sun F."/>
            <person name="Vogel H."/>
            <person name="Xiao J."/>
            <person name="Yang W."/>
            <person name="Yang Z."/>
            <person name="Yang Z."/>
            <person name="Zhou J."/>
            <person name="Zhu J."/>
            <person name="Brent C.S."/>
            <person name="Elsik C.G."/>
            <person name="Goodisman M.A."/>
            <person name="Liberles D.A."/>
            <person name="Roe R.M."/>
            <person name="Vargo E.L."/>
            <person name="Vilcinskas A."/>
            <person name="Wang J."/>
            <person name="Bornberg-Bauer E."/>
            <person name="Korb J."/>
            <person name="Zhang G."/>
            <person name="Liebig J."/>
        </authorList>
    </citation>
    <scope>NUCLEOTIDE SEQUENCE [LARGE SCALE GENOMIC DNA]</scope>
    <source>
        <tissue evidence="1">Whole organism</tissue>
    </source>
</reference>
<organism evidence="1 2">
    <name type="scientific">Zootermopsis nevadensis</name>
    <name type="common">Dampwood termite</name>
    <dbReference type="NCBI Taxonomy" id="136037"/>
    <lineage>
        <taxon>Eukaryota</taxon>
        <taxon>Metazoa</taxon>
        <taxon>Ecdysozoa</taxon>
        <taxon>Arthropoda</taxon>
        <taxon>Hexapoda</taxon>
        <taxon>Insecta</taxon>
        <taxon>Pterygota</taxon>
        <taxon>Neoptera</taxon>
        <taxon>Polyneoptera</taxon>
        <taxon>Dictyoptera</taxon>
        <taxon>Blattodea</taxon>
        <taxon>Blattoidea</taxon>
        <taxon>Termitoidae</taxon>
        <taxon>Termopsidae</taxon>
        <taxon>Zootermopsis</taxon>
    </lineage>
</organism>